<keyword evidence="3" id="KW-1185">Reference proteome</keyword>
<dbReference type="InterPro" id="IPR011335">
    <property type="entry name" value="Restrct_endonuc-II-like"/>
</dbReference>
<comment type="caution">
    <text evidence="2">The sequence shown here is derived from an EMBL/GenBank/DDBJ whole genome shotgun (WGS) entry which is preliminary data.</text>
</comment>
<dbReference type="Proteomes" id="UP000249016">
    <property type="component" value="Unassembled WGS sequence"/>
</dbReference>
<accession>A0A327NU38</accession>
<dbReference type="RefSeq" id="WP_111349841.1">
    <property type="nucleotide sequence ID" value="NZ_QLII01000001.1"/>
</dbReference>
<dbReference type="AlphaFoldDB" id="A0A327NU38"/>
<feature type="domain" description="DUF8196" evidence="1">
    <location>
        <begin position="55"/>
        <end position="163"/>
    </location>
</feature>
<protein>
    <submittedName>
        <fullName evidence="2">DUF3782 domain-containing protein</fullName>
    </submittedName>
</protein>
<name>A0A327NU38_9BACT</name>
<evidence type="ECO:0000313" key="3">
    <source>
        <dbReference type="Proteomes" id="UP000249016"/>
    </source>
</evidence>
<sequence length="183" mass="20791">MEATANFDDVRQILKEIAESQKETDRITKQNAKLIGDLGNKFGSFTEGMAFPSMEKVLRERFGMTTVTTRYKTQKGSDTIEIDVLGVANGAINTVVIVEVKSHLKQRDIEQMVKILNRFTDYFPEQKGKKLYGILAFVDASEHVMQEAEKAGLYVARIHDELFDLLPQHDFSPKDFAQVTEKQ</sequence>
<dbReference type="PANTHER" id="PTHR38753:SF1">
    <property type="entry name" value="SLR1441 PROTEIN"/>
    <property type="match status" value="1"/>
</dbReference>
<evidence type="ECO:0000259" key="1">
    <source>
        <dbReference type="Pfam" id="PF26618"/>
    </source>
</evidence>
<proteinExistence type="predicted"/>
<dbReference type="OrthoDB" id="951102at2"/>
<dbReference type="SUPFAM" id="SSF52980">
    <property type="entry name" value="Restriction endonuclease-like"/>
    <property type="match status" value="1"/>
</dbReference>
<dbReference type="PANTHER" id="PTHR38753">
    <property type="entry name" value="SLR1441 PROTEIN"/>
    <property type="match status" value="1"/>
</dbReference>
<reference evidence="2 3" key="1">
    <citation type="submission" date="2018-06" db="EMBL/GenBank/DDBJ databases">
        <title>Spirosoma sp. HMF3257 Genome sequencing and assembly.</title>
        <authorList>
            <person name="Kang H."/>
            <person name="Cha I."/>
            <person name="Kim H."/>
            <person name="Kang J."/>
            <person name="Joh K."/>
        </authorList>
    </citation>
    <scope>NUCLEOTIDE SEQUENCE [LARGE SCALE GENOMIC DNA]</scope>
    <source>
        <strain evidence="2 3">HMF3257</strain>
    </source>
</reference>
<dbReference type="EMBL" id="QLII01000001">
    <property type="protein sequence ID" value="RAI78245.1"/>
    <property type="molecule type" value="Genomic_DNA"/>
</dbReference>
<organism evidence="2 3">
    <name type="scientific">Spirosoma telluris</name>
    <dbReference type="NCBI Taxonomy" id="2183553"/>
    <lineage>
        <taxon>Bacteria</taxon>
        <taxon>Pseudomonadati</taxon>
        <taxon>Bacteroidota</taxon>
        <taxon>Cytophagia</taxon>
        <taxon>Cytophagales</taxon>
        <taxon>Cytophagaceae</taxon>
        <taxon>Spirosoma</taxon>
    </lineage>
</organism>
<dbReference type="Pfam" id="PF26618">
    <property type="entry name" value="DUF8196"/>
    <property type="match status" value="1"/>
</dbReference>
<gene>
    <name evidence="2" type="ORF">HMF3257_36720</name>
</gene>
<evidence type="ECO:0000313" key="2">
    <source>
        <dbReference type="EMBL" id="RAI78245.1"/>
    </source>
</evidence>
<dbReference type="InterPro" id="IPR058509">
    <property type="entry name" value="DUF8196"/>
</dbReference>